<dbReference type="Proteomes" id="UP001139409">
    <property type="component" value="Unassembled WGS sequence"/>
</dbReference>
<sequence>MKATGLKMDIHKEKLRLIEWLAGLNDTAVIKEFIALKESRQMDWWDETDETTRKSIKKGLSELNKNEGISHDQVMQEIRQKYNL</sequence>
<gene>
    <name evidence="1" type="ORF">LDX50_02800</name>
</gene>
<accession>A0A9X1HKW9</accession>
<evidence type="ECO:0000313" key="1">
    <source>
        <dbReference type="EMBL" id="MCA6073776.1"/>
    </source>
</evidence>
<dbReference type="RefSeq" id="WP_225696887.1">
    <property type="nucleotide sequence ID" value="NZ_JAIXNE010000001.1"/>
</dbReference>
<keyword evidence="2" id="KW-1185">Reference proteome</keyword>
<comment type="caution">
    <text evidence="1">The sequence shown here is derived from an EMBL/GenBank/DDBJ whole genome shotgun (WGS) entry which is preliminary data.</text>
</comment>
<dbReference type="EMBL" id="JAIXNE010000001">
    <property type="protein sequence ID" value="MCA6073776.1"/>
    <property type="molecule type" value="Genomic_DNA"/>
</dbReference>
<dbReference type="AlphaFoldDB" id="A0A9X1HKW9"/>
<organism evidence="1 2">
    <name type="scientific">Fulvivirga sedimenti</name>
    <dbReference type="NCBI Taxonomy" id="2879465"/>
    <lineage>
        <taxon>Bacteria</taxon>
        <taxon>Pseudomonadati</taxon>
        <taxon>Bacteroidota</taxon>
        <taxon>Cytophagia</taxon>
        <taxon>Cytophagales</taxon>
        <taxon>Fulvivirgaceae</taxon>
        <taxon>Fulvivirga</taxon>
    </lineage>
</organism>
<reference evidence="1" key="1">
    <citation type="submission" date="2021-09" db="EMBL/GenBank/DDBJ databases">
        <title>Fulvivirga sp. isolated from coastal sediment.</title>
        <authorList>
            <person name="Yu H."/>
        </authorList>
    </citation>
    <scope>NUCLEOTIDE SEQUENCE</scope>
    <source>
        <strain evidence="1">1062</strain>
    </source>
</reference>
<protein>
    <submittedName>
        <fullName evidence="1">Uncharacterized protein</fullName>
    </submittedName>
</protein>
<name>A0A9X1HKW9_9BACT</name>
<evidence type="ECO:0000313" key="2">
    <source>
        <dbReference type="Proteomes" id="UP001139409"/>
    </source>
</evidence>
<proteinExistence type="predicted"/>